<name>A0A0N0RTP7_ESCWE</name>
<comment type="subcellular location">
    <subcellularLocation>
        <location evidence="1">Nucleus</location>
    </subcellularLocation>
</comment>
<dbReference type="InterPro" id="IPR012337">
    <property type="entry name" value="RNaseH-like_sf"/>
</dbReference>
<keyword evidence="6" id="KW-0378">Hydrolase</keyword>
<evidence type="ECO:0000256" key="10">
    <source>
        <dbReference type="SAM" id="MobiDB-lite"/>
    </source>
</evidence>
<dbReference type="InterPro" id="IPR036397">
    <property type="entry name" value="RNaseH_sf"/>
</dbReference>
<dbReference type="InterPro" id="IPR037431">
    <property type="entry name" value="REX4_DEDDh_dom"/>
</dbReference>
<reference evidence="12 13" key="1">
    <citation type="submission" date="2015-07" db="EMBL/GenBank/DDBJ databases">
        <title>The genome of the fungus Escovopsis weberi, a specialized disease agent of ant agriculture.</title>
        <authorList>
            <person name="de Man T.J."/>
            <person name="Stajich J.E."/>
            <person name="Kubicek C.P."/>
            <person name="Chenthamara K."/>
            <person name="Atanasova L."/>
            <person name="Druzhinina I.S."/>
            <person name="Birnbaum S."/>
            <person name="Barribeau S.M."/>
            <person name="Teiling C."/>
            <person name="Suen G."/>
            <person name="Currie C."/>
            <person name="Gerardo N.M."/>
        </authorList>
    </citation>
    <scope>NUCLEOTIDE SEQUENCE [LARGE SCALE GENOMIC DNA]</scope>
</reference>
<dbReference type="GO" id="GO:0000027">
    <property type="term" value="P:ribosomal large subunit assembly"/>
    <property type="evidence" value="ECO:0007669"/>
    <property type="project" value="TreeGrafter"/>
</dbReference>
<dbReference type="SMART" id="SM00479">
    <property type="entry name" value="EXOIII"/>
    <property type="match status" value="1"/>
</dbReference>
<gene>
    <name evidence="12" type="ORF">ESCO_006822</name>
</gene>
<feature type="region of interest" description="Disordered" evidence="10">
    <location>
        <begin position="297"/>
        <end position="322"/>
    </location>
</feature>
<dbReference type="InterPro" id="IPR013520">
    <property type="entry name" value="Ribonucl_H"/>
</dbReference>
<dbReference type="FunFam" id="3.30.420.10:FF:000007">
    <property type="entry name" value="Interferon-stimulated exonuclease gene 20"/>
    <property type="match status" value="1"/>
</dbReference>
<keyword evidence="7 12" id="KW-0269">Exonuclease</keyword>
<sequence>MAELSSNWKRLQEKIKAESASATQPKKRKAKDPIQPQARKKSSETLARQTAPPNQSTKATKPQPIQRKMGSVQRSLAAERAKSGVLPSAGLWAEDNKEVSAEHLAEAYDLGIKGAAGEGFADKVNQGLTAGLQIGKYIAMDCEMVGVGPGGHESVLARVSLVDFHGQQVYDSYVRPKEHVTDWRTPVSGISPKCMRFARDFEEVQREVLKILKDRVLVGHDIKHDLEALRSEHPPRDIRDTARHSSFKKYGNGRKPALKVLAREILGWEIQQGAHSSTEDARAAMILFRRHKPGFDVDHANRYGPAPAGGTRASRGKKTKKK</sequence>
<comment type="caution">
    <text evidence="12">The sequence shown here is derived from an EMBL/GenBank/DDBJ whole genome shotgun (WGS) entry which is preliminary data.</text>
</comment>
<dbReference type="EMBL" id="LGSR01000015">
    <property type="protein sequence ID" value="KOS20629.1"/>
    <property type="molecule type" value="Genomic_DNA"/>
</dbReference>
<accession>A0A0N0RTP7</accession>
<keyword evidence="4" id="KW-0698">rRNA processing</keyword>
<dbReference type="PANTHER" id="PTHR12801:SF45">
    <property type="entry name" value="RNA EXONUCLEASE 4"/>
    <property type="match status" value="1"/>
</dbReference>
<evidence type="ECO:0000256" key="3">
    <source>
        <dbReference type="ARBA" id="ARBA00016937"/>
    </source>
</evidence>
<dbReference type="GO" id="GO:0003676">
    <property type="term" value="F:nucleic acid binding"/>
    <property type="evidence" value="ECO:0007669"/>
    <property type="project" value="InterPro"/>
</dbReference>
<dbReference type="Gene3D" id="3.30.420.10">
    <property type="entry name" value="Ribonuclease H-like superfamily/Ribonuclease H"/>
    <property type="match status" value="1"/>
</dbReference>
<evidence type="ECO:0000256" key="7">
    <source>
        <dbReference type="ARBA" id="ARBA00022839"/>
    </source>
</evidence>
<dbReference type="CDD" id="cd06144">
    <property type="entry name" value="REX4_like"/>
    <property type="match status" value="1"/>
</dbReference>
<dbReference type="SUPFAM" id="SSF53098">
    <property type="entry name" value="Ribonuclease H-like"/>
    <property type="match status" value="1"/>
</dbReference>
<organism evidence="12 13">
    <name type="scientific">Escovopsis weberi</name>
    <dbReference type="NCBI Taxonomy" id="150374"/>
    <lineage>
        <taxon>Eukaryota</taxon>
        <taxon>Fungi</taxon>
        <taxon>Dikarya</taxon>
        <taxon>Ascomycota</taxon>
        <taxon>Pezizomycotina</taxon>
        <taxon>Sordariomycetes</taxon>
        <taxon>Hypocreomycetidae</taxon>
        <taxon>Hypocreales</taxon>
        <taxon>Hypocreaceae</taxon>
        <taxon>Escovopsis</taxon>
    </lineage>
</organism>
<protein>
    <recommendedName>
        <fullName evidence="3">RNA exonuclease 4</fullName>
    </recommendedName>
</protein>
<evidence type="ECO:0000313" key="13">
    <source>
        <dbReference type="Proteomes" id="UP000053831"/>
    </source>
</evidence>
<evidence type="ECO:0000256" key="2">
    <source>
        <dbReference type="ARBA" id="ARBA00010489"/>
    </source>
</evidence>
<comment type="similarity">
    <text evidence="2">Belongs to the REXO4 family.</text>
</comment>
<dbReference type="OrthoDB" id="8191639at2759"/>
<evidence type="ECO:0000313" key="12">
    <source>
        <dbReference type="EMBL" id="KOS20629.1"/>
    </source>
</evidence>
<evidence type="ECO:0000256" key="8">
    <source>
        <dbReference type="ARBA" id="ARBA00023242"/>
    </source>
</evidence>
<dbReference type="STRING" id="150374.A0A0N0RTP7"/>
<keyword evidence="8" id="KW-0539">Nucleus</keyword>
<dbReference type="GO" id="GO:0005634">
    <property type="term" value="C:nucleus"/>
    <property type="evidence" value="ECO:0007669"/>
    <property type="project" value="UniProtKB-SubCell"/>
</dbReference>
<dbReference type="AlphaFoldDB" id="A0A0N0RTP7"/>
<dbReference type="Proteomes" id="UP000053831">
    <property type="component" value="Unassembled WGS sequence"/>
</dbReference>
<evidence type="ECO:0000256" key="6">
    <source>
        <dbReference type="ARBA" id="ARBA00022801"/>
    </source>
</evidence>
<feature type="domain" description="Exonuclease" evidence="11">
    <location>
        <begin position="136"/>
        <end position="297"/>
    </location>
</feature>
<dbReference type="GO" id="GO:0008408">
    <property type="term" value="F:3'-5' exonuclease activity"/>
    <property type="evidence" value="ECO:0007669"/>
    <property type="project" value="InterPro"/>
</dbReference>
<evidence type="ECO:0000259" key="11">
    <source>
        <dbReference type="SMART" id="SM00479"/>
    </source>
</evidence>
<dbReference type="Pfam" id="PF00929">
    <property type="entry name" value="RNase_T"/>
    <property type="match status" value="1"/>
</dbReference>
<evidence type="ECO:0000256" key="4">
    <source>
        <dbReference type="ARBA" id="ARBA00022552"/>
    </source>
</evidence>
<feature type="compositionally biased region" description="Polar residues" evidence="10">
    <location>
        <begin position="44"/>
        <end position="60"/>
    </location>
</feature>
<feature type="region of interest" description="Disordered" evidence="10">
    <location>
        <begin position="1"/>
        <end position="72"/>
    </location>
</feature>
<dbReference type="GO" id="GO:0006364">
    <property type="term" value="P:rRNA processing"/>
    <property type="evidence" value="ECO:0007669"/>
    <property type="project" value="UniProtKB-KW"/>
</dbReference>
<proteinExistence type="inferred from homology"/>
<dbReference type="InterPro" id="IPR047021">
    <property type="entry name" value="REXO1/3/4-like"/>
</dbReference>
<evidence type="ECO:0000256" key="9">
    <source>
        <dbReference type="ARBA" id="ARBA00025599"/>
    </source>
</evidence>
<evidence type="ECO:0000256" key="1">
    <source>
        <dbReference type="ARBA" id="ARBA00004123"/>
    </source>
</evidence>
<keyword evidence="13" id="KW-1185">Reference proteome</keyword>
<keyword evidence="5" id="KW-0540">Nuclease</keyword>
<dbReference type="PANTHER" id="PTHR12801">
    <property type="entry name" value="RNA EXONUCLEASE REXO1 / RECO3 FAMILY MEMBER-RELATED"/>
    <property type="match status" value="1"/>
</dbReference>
<comment type="function">
    <text evidence="9">Exoribonuclease involved in ribosome biosynthesis. Involved in the processing of ITS1, the internal transcribed spacer localized between the 18S and 5.8S rRNAs.</text>
</comment>
<evidence type="ECO:0000256" key="5">
    <source>
        <dbReference type="ARBA" id="ARBA00022722"/>
    </source>
</evidence>